<gene>
    <name evidence="1" type="ORF">L6452_30746</name>
</gene>
<dbReference type="EMBL" id="CM042056">
    <property type="protein sequence ID" value="KAI3697651.1"/>
    <property type="molecule type" value="Genomic_DNA"/>
</dbReference>
<reference evidence="2" key="1">
    <citation type="journal article" date="2022" name="Mol. Ecol. Resour.">
        <title>The genomes of chicory, endive, great burdock and yacon provide insights into Asteraceae palaeo-polyploidization history and plant inulin production.</title>
        <authorList>
            <person name="Fan W."/>
            <person name="Wang S."/>
            <person name="Wang H."/>
            <person name="Wang A."/>
            <person name="Jiang F."/>
            <person name="Liu H."/>
            <person name="Zhao H."/>
            <person name="Xu D."/>
            <person name="Zhang Y."/>
        </authorList>
    </citation>
    <scope>NUCLEOTIDE SEQUENCE [LARGE SCALE GENOMIC DNA]</scope>
    <source>
        <strain evidence="2">cv. Niubang</strain>
    </source>
</reference>
<evidence type="ECO:0000313" key="2">
    <source>
        <dbReference type="Proteomes" id="UP001055879"/>
    </source>
</evidence>
<organism evidence="1 2">
    <name type="scientific">Arctium lappa</name>
    <name type="common">Greater burdock</name>
    <name type="synonym">Lappa major</name>
    <dbReference type="NCBI Taxonomy" id="4217"/>
    <lineage>
        <taxon>Eukaryota</taxon>
        <taxon>Viridiplantae</taxon>
        <taxon>Streptophyta</taxon>
        <taxon>Embryophyta</taxon>
        <taxon>Tracheophyta</taxon>
        <taxon>Spermatophyta</taxon>
        <taxon>Magnoliopsida</taxon>
        <taxon>eudicotyledons</taxon>
        <taxon>Gunneridae</taxon>
        <taxon>Pentapetalae</taxon>
        <taxon>asterids</taxon>
        <taxon>campanulids</taxon>
        <taxon>Asterales</taxon>
        <taxon>Asteraceae</taxon>
        <taxon>Carduoideae</taxon>
        <taxon>Cardueae</taxon>
        <taxon>Arctiinae</taxon>
        <taxon>Arctium</taxon>
    </lineage>
</organism>
<reference evidence="1 2" key="2">
    <citation type="journal article" date="2022" name="Mol. Ecol. Resour.">
        <title>The genomes of chicory, endive, great burdock and yacon provide insights into Asteraceae paleo-polyploidization history and plant inulin production.</title>
        <authorList>
            <person name="Fan W."/>
            <person name="Wang S."/>
            <person name="Wang H."/>
            <person name="Wang A."/>
            <person name="Jiang F."/>
            <person name="Liu H."/>
            <person name="Zhao H."/>
            <person name="Xu D."/>
            <person name="Zhang Y."/>
        </authorList>
    </citation>
    <scope>NUCLEOTIDE SEQUENCE [LARGE SCALE GENOMIC DNA]</scope>
    <source>
        <strain evidence="2">cv. Niubang</strain>
    </source>
</reference>
<proteinExistence type="predicted"/>
<protein>
    <submittedName>
        <fullName evidence="1">Uncharacterized protein</fullName>
    </submittedName>
</protein>
<accession>A0ACB8ZJH2</accession>
<keyword evidence="2" id="KW-1185">Reference proteome</keyword>
<comment type="caution">
    <text evidence="1">The sequence shown here is derived from an EMBL/GenBank/DDBJ whole genome shotgun (WGS) entry which is preliminary data.</text>
</comment>
<name>A0ACB8ZJH2_ARCLA</name>
<evidence type="ECO:0000313" key="1">
    <source>
        <dbReference type="EMBL" id="KAI3697651.1"/>
    </source>
</evidence>
<dbReference type="Proteomes" id="UP001055879">
    <property type="component" value="Linkage Group LG10"/>
</dbReference>
<sequence>MKECKSQNQRGKTPQDLATEKKLVAAGILLESSAIRKEAEGAVSLDPIGNSSQSKEPVKSPEKNSPTKLLGKNKIGVMPDAVIQDNNSFEHLIELGPDNLNEHGPPIGIELNIEHRPGPSRLDSSTGHGIKNNSENVGPPLEGHSQQTRTKNPDHTKEHQFAQFQEELFASTAKEKKCRVKSIKGSDQKATTTIGDKLKARRGDNFRFGRGKRLFASRKLRCRNSMFRLLASATVSIFVSSCGFVIFGLFSLLLQLCG</sequence>